<feature type="binding site" evidence="8">
    <location>
        <begin position="13"/>
        <end position="19"/>
    </location>
    <ligand>
        <name>GTP</name>
        <dbReference type="ChEBI" id="CHEBI:37565"/>
    </ligand>
</feature>
<feature type="active site" evidence="9">
    <location>
        <position position="141"/>
    </location>
</feature>
<keyword evidence="4 8" id="KW-0547">Nucleotide-binding</keyword>
<feature type="binding site" evidence="8">
    <location>
        <position position="41"/>
    </location>
    <ligand>
        <name>Mg(2+)</name>
        <dbReference type="ChEBI" id="CHEBI:18420"/>
    </ligand>
</feature>
<dbReference type="Gene3D" id="1.10.300.10">
    <property type="entry name" value="Adenylosuccinate Synthetase, subunit A, domain 2"/>
    <property type="match status" value="1"/>
</dbReference>
<feature type="binding site" evidence="8">
    <location>
        <position position="144"/>
    </location>
    <ligand>
        <name>IMP</name>
        <dbReference type="ChEBI" id="CHEBI:58053"/>
        <note>ligand shared between dimeric partners</note>
    </ligand>
</feature>
<evidence type="ECO:0000256" key="10">
    <source>
        <dbReference type="RuleBase" id="RU000520"/>
    </source>
</evidence>
<dbReference type="InterPro" id="IPR033128">
    <property type="entry name" value="Adenylosuccin_syn_Lys_AS"/>
</dbReference>
<keyword evidence="8" id="KW-0963">Cytoplasm</keyword>
<reference evidence="12" key="1">
    <citation type="submission" date="2015-05" db="EMBL/GenBank/DDBJ databases">
        <authorList>
            <person name="Manzano-Marin A."/>
        </authorList>
    </citation>
    <scope>NUCLEOTIDE SEQUENCE [LARGE SCALE GENOMIC DNA]</scope>
    <source>
        <strain evidence="12">officinalis</strain>
    </source>
</reference>
<dbReference type="EC" id="6.3.4.4" evidence="8 10"/>
<dbReference type="EMBL" id="CVRF01000002">
    <property type="protein sequence ID" value="CRK85647.1"/>
    <property type="molecule type" value="Genomic_DNA"/>
</dbReference>
<dbReference type="GO" id="GO:0005737">
    <property type="term" value="C:cytoplasm"/>
    <property type="evidence" value="ECO:0007669"/>
    <property type="project" value="UniProtKB-SubCell"/>
</dbReference>
<feature type="binding site" description="in other chain" evidence="8">
    <location>
        <position position="225"/>
    </location>
    <ligand>
        <name>IMP</name>
        <dbReference type="ChEBI" id="CHEBI:58053"/>
        <note>ligand shared between dimeric partners</note>
    </ligand>
</feature>
<dbReference type="NCBIfam" id="TIGR00184">
    <property type="entry name" value="purA"/>
    <property type="match status" value="1"/>
</dbReference>
<proteinExistence type="inferred from homology"/>
<evidence type="ECO:0000256" key="2">
    <source>
        <dbReference type="ARBA" id="ARBA00022598"/>
    </source>
</evidence>
<dbReference type="Proteomes" id="UP000242301">
    <property type="component" value="Unassembled WGS sequence"/>
</dbReference>
<dbReference type="GO" id="GO:0000287">
    <property type="term" value="F:magnesium ion binding"/>
    <property type="evidence" value="ECO:0007669"/>
    <property type="project" value="UniProtKB-UniRule"/>
</dbReference>
<dbReference type="Gene3D" id="3.40.440.10">
    <property type="entry name" value="Adenylosuccinate Synthetase, subunit A, domain 1"/>
    <property type="match status" value="1"/>
</dbReference>
<comment type="subunit">
    <text evidence="1 8">Homodimer.</text>
</comment>
<evidence type="ECO:0000256" key="8">
    <source>
        <dbReference type="HAMAP-Rule" id="MF_00011"/>
    </source>
</evidence>
<dbReference type="NCBIfam" id="NF002223">
    <property type="entry name" value="PRK01117.1"/>
    <property type="match status" value="1"/>
</dbReference>
<evidence type="ECO:0000313" key="12">
    <source>
        <dbReference type="Proteomes" id="UP000242301"/>
    </source>
</evidence>
<dbReference type="FunFam" id="1.10.300.10:FF:000001">
    <property type="entry name" value="Adenylosuccinate synthetase"/>
    <property type="match status" value="1"/>
</dbReference>
<comment type="similarity">
    <text evidence="8 10">Belongs to the adenylosuccinate synthetase family.</text>
</comment>
<dbReference type="SMART" id="SM00788">
    <property type="entry name" value="Adenylsucc_synt"/>
    <property type="match status" value="1"/>
</dbReference>
<dbReference type="PROSITE" id="PS00513">
    <property type="entry name" value="ADENYLOSUCCIN_SYN_2"/>
    <property type="match status" value="1"/>
</dbReference>
<feature type="binding site" evidence="8">
    <location>
        <position position="14"/>
    </location>
    <ligand>
        <name>Mg(2+)</name>
        <dbReference type="ChEBI" id="CHEBI:18420"/>
    </ligand>
</feature>
<feature type="binding site" description="in other chain" evidence="8">
    <location>
        <position position="130"/>
    </location>
    <ligand>
        <name>IMP</name>
        <dbReference type="ChEBI" id="CHEBI:58053"/>
        <note>ligand shared between dimeric partners</note>
    </ligand>
</feature>
<dbReference type="InterPro" id="IPR042110">
    <property type="entry name" value="Adenylosuccinate_synth_dom2"/>
</dbReference>
<feature type="binding site" evidence="8">
    <location>
        <begin position="41"/>
        <end position="43"/>
    </location>
    <ligand>
        <name>GTP</name>
        <dbReference type="ChEBI" id="CHEBI:37565"/>
    </ligand>
</feature>
<dbReference type="CDD" id="cd03108">
    <property type="entry name" value="AdSS"/>
    <property type="match status" value="1"/>
</dbReference>
<evidence type="ECO:0000256" key="6">
    <source>
        <dbReference type="ARBA" id="ARBA00022842"/>
    </source>
</evidence>
<evidence type="ECO:0000256" key="3">
    <source>
        <dbReference type="ARBA" id="ARBA00022723"/>
    </source>
</evidence>
<protein>
    <recommendedName>
        <fullName evidence="8 10">Adenylosuccinate synthetase</fullName>
        <shortName evidence="8">AMPSase</shortName>
        <shortName evidence="8">AdSS</shortName>
        <ecNumber evidence="8 10">6.3.4.4</ecNumber>
    </recommendedName>
    <alternativeName>
        <fullName evidence="8">IMP--aspartate ligase</fullName>
    </alternativeName>
</protein>
<feature type="binding site" evidence="8">
    <location>
        <begin position="332"/>
        <end position="334"/>
    </location>
    <ligand>
        <name>GTP</name>
        <dbReference type="ChEBI" id="CHEBI:37565"/>
    </ligand>
</feature>
<feature type="binding site" description="in other chain" evidence="8">
    <location>
        <begin position="39"/>
        <end position="42"/>
    </location>
    <ligand>
        <name>IMP</name>
        <dbReference type="ChEBI" id="CHEBI:58053"/>
        <note>ligand shared between dimeric partners</note>
    </ligand>
</feature>
<keyword evidence="7 8" id="KW-0342">GTP-binding</keyword>
<comment type="pathway">
    <text evidence="8 10">Purine metabolism; AMP biosynthesis via de novo pathway; AMP from IMP: step 1/2.</text>
</comment>
<evidence type="ECO:0000256" key="4">
    <source>
        <dbReference type="ARBA" id="ARBA00022741"/>
    </source>
</evidence>
<feature type="active site" description="Proton acceptor" evidence="8">
    <location>
        <position position="14"/>
    </location>
</feature>
<feature type="binding site" evidence="8">
    <location>
        <position position="306"/>
    </location>
    <ligand>
        <name>GTP</name>
        <dbReference type="ChEBI" id="CHEBI:37565"/>
    </ligand>
</feature>
<sequence length="434" mass="48255">MNKNVVILGSQWGDEGKGKIIDLLSIHAKYVVRYQGGHNAGHTIVVNGKKTILHLIPSGILHENTKNIIANGVAISPNALIKEIKELEKHNIQVKKKLLISGSCTLLLPYHIALDNAREKALGTKAIGTTGRGIGPAYEDKIARRGLRIIDLLDKLNFTEKLKEIIKYHNFHLTNFYKEPAIDYKKIYDNIITIADILTNMIVDVPYLLYNAYKKNKRVIFEGAQGALLDIDHGTYPYVTSSNTTAGAVATGSGLGPLYINYVLGVIKAYTTRVGAGPFLTELFDKTSNILCYKGQEFGTTTGRKRRIGWLDIVAINRAIQINSISGFCLTKLDVLDDLDEIKICIAYRRNDGSTLKTTPLTSKEWGTLKPIYKSIPGWKKNTFGIKKINLMPKAAINYIKYIEELTGVPVDIISTGPDRSETIILRNPFDIKK</sequence>
<comment type="function">
    <text evidence="8">Plays an important role in the de novo pathway of purine nucleotide biosynthesis. Catalyzes the first committed step in the biosynthesis of AMP from IMP.</text>
</comment>
<comment type="subcellular location">
    <subcellularLocation>
        <location evidence="8">Cytoplasm</location>
    </subcellularLocation>
</comment>
<dbReference type="UniPathway" id="UPA00075">
    <property type="reaction ID" value="UER00335"/>
</dbReference>
<feature type="binding site" description="in other chain" evidence="8">
    <location>
        <position position="240"/>
    </location>
    <ligand>
        <name>IMP</name>
        <dbReference type="ChEBI" id="CHEBI:58053"/>
        <note>ligand shared between dimeric partners</note>
    </ligand>
</feature>
<dbReference type="FunFam" id="3.90.170.10:FF:000001">
    <property type="entry name" value="Adenylosuccinate synthetase"/>
    <property type="match status" value="1"/>
</dbReference>
<feature type="binding site" description="in other chain" evidence="8">
    <location>
        <position position="304"/>
    </location>
    <ligand>
        <name>IMP</name>
        <dbReference type="ChEBI" id="CHEBI:58053"/>
        <note>ligand shared between dimeric partners</note>
    </ligand>
</feature>
<dbReference type="GO" id="GO:0004019">
    <property type="term" value="F:adenylosuccinate synthase activity"/>
    <property type="evidence" value="ECO:0007669"/>
    <property type="project" value="UniProtKB-UniRule"/>
</dbReference>
<dbReference type="PANTHER" id="PTHR11846:SF0">
    <property type="entry name" value="ADENYLOSUCCINATE SYNTHETASE"/>
    <property type="match status" value="1"/>
</dbReference>
<dbReference type="AlphaFoldDB" id="A0A0M6W8H4"/>
<dbReference type="InterPro" id="IPR042111">
    <property type="entry name" value="Adenylosuccinate_synth_dom3"/>
</dbReference>
<dbReference type="GO" id="GO:0005525">
    <property type="term" value="F:GTP binding"/>
    <property type="evidence" value="ECO:0007669"/>
    <property type="project" value="UniProtKB-UniRule"/>
</dbReference>
<dbReference type="SUPFAM" id="SSF52540">
    <property type="entry name" value="P-loop containing nucleoside triphosphate hydrolases"/>
    <property type="match status" value="1"/>
</dbReference>
<dbReference type="HAMAP" id="MF_00011">
    <property type="entry name" value="Adenylosucc_synth"/>
    <property type="match status" value="1"/>
</dbReference>
<feature type="active site" description="Proton donor" evidence="8">
    <location>
        <position position="42"/>
    </location>
</feature>
<dbReference type="InterPro" id="IPR018220">
    <property type="entry name" value="Adenylosuccin_syn_GTP-bd"/>
</dbReference>
<name>A0A0M6W8H4_9GAMM</name>
<gene>
    <name evidence="8 11" type="primary">purA</name>
    <name evidence="11" type="ORF">SOFFGTOCOR_0209</name>
</gene>
<keyword evidence="6 8" id="KW-0460">Magnesium</keyword>
<feature type="binding site" evidence="8">
    <location>
        <begin position="300"/>
        <end position="306"/>
    </location>
    <ligand>
        <name>substrate</name>
    </ligand>
</feature>
<organism evidence="11 12">
    <name type="scientific">Candidatus Providencia siddallii</name>
    <dbReference type="NCBI Taxonomy" id="1715285"/>
    <lineage>
        <taxon>Bacteria</taxon>
        <taxon>Pseudomonadati</taxon>
        <taxon>Pseudomonadota</taxon>
        <taxon>Gammaproteobacteria</taxon>
        <taxon>Enterobacterales</taxon>
        <taxon>Morganellaceae</taxon>
        <taxon>Providencia</taxon>
    </lineage>
</organism>
<dbReference type="PANTHER" id="PTHR11846">
    <property type="entry name" value="ADENYLOSUCCINATE SYNTHETASE"/>
    <property type="match status" value="1"/>
</dbReference>
<dbReference type="InterPro" id="IPR042109">
    <property type="entry name" value="Adenylosuccinate_synth_dom1"/>
</dbReference>
<dbReference type="Pfam" id="PF00709">
    <property type="entry name" value="Adenylsucc_synt"/>
    <property type="match status" value="1"/>
</dbReference>
<dbReference type="InterPro" id="IPR027417">
    <property type="entry name" value="P-loop_NTPase"/>
</dbReference>
<accession>A0A0M6W8H4</accession>
<evidence type="ECO:0000313" key="11">
    <source>
        <dbReference type="EMBL" id="CRK85647.1"/>
    </source>
</evidence>
<keyword evidence="2 8" id="KW-0436">Ligase</keyword>
<dbReference type="PROSITE" id="PS01266">
    <property type="entry name" value="ADENYLOSUCCIN_SYN_1"/>
    <property type="match status" value="1"/>
</dbReference>
<feature type="binding site" description="in other chain" evidence="8">
    <location>
        <begin position="14"/>
        <end position="17"/>
    </location>
    <ligand>
        <name>IMP</name>
        <dbReference type="ChEBI" id="CHEBI:58053"/>
        <note>ligand shared between dimeric partners</note>
    </ligand>
</feature>
<dbReference type="GO" id="GO:0046040">
    <property type="term" value="P:IMP metabolic process"/>
    <property type="evidence" value="ECO:0007669"/>
    <property type="project" value="TreeGrafter"/>
</dbReference>
<dbReference type="InterPro" id="IPR001114">
    <property type="entry name" value="Adenylosuccinate_synthetase"/>
</dbReference>
<comment type="catalytic activity">
    <reaction evidence="8 10">
        <text>IMP + L-aspartate + GTP = N(6)-(1,2-dicarboxyethyl)-AMP + GDP + phosphate + 2 H(+)</text>
        <dbReference type="Rhea" id="RHEA:15753"/>
        <dbReference type="ChEBI" id="CHEBI:15378"/>
        <dbReference type="ChEBI" id="CHEBI:29991"/>
        <dbReference type="ChEBI" id="CHEBI:37565"/>
        <dbReference type="ChEBI" id="CHEBI:43474"/>
        <dbReference type="ChEBI" id="CHEBI:57567"/>
        <dbReference type="ChEBI" id="CHEBI:58053"/>
        <dbReference type="ChEBI" id="CHEBI:58189"/>
        <dbReference type="EC" id="6.3.4.4"/>
    </reaction>
</comment>
<keyword evidence="5 8" id="KW-0658">Purine biosynthesis</keyword>
<comment type="cofactor">
    <cofactor evidence="8">
        <name>Mg(2+)</name>
        <dbReference type="ChEBI" id="CHEBI:18420"/>
    </cofactor>
    <text evidence="8">Binds 1 Mg(2+) ion per subunit.</text>
</comment>
<evidence type="ECO:0000256" key="7">
    <source>
        <dbReference type="ARBA" id="ARBA00023134"/>
    </source>
</evidence>
<evidence type="ECO:0000256" key="5">
    <source>
        <dbReference type="ARBA" id="ARBA00022755"/>
    </source>
</evidence>
<dbReference type="GO" id="GO:0044208">
    <property type="term" value="P:'de novo' AMP biosynthetic process"/>
    <property type="evidence" value="ECO:0007669"/>
    <property type="project" value="UniProtKB-UniRule"/>
</dbReference>
<dbReference type="Gene3D" id="3.90.170.10">
    <property type="entry name" value="Adenylosuccinate Synthetase, subunit A, domain 3"/>
    <property type="match status" value="1"/>
</dbReference>
<keyword evidence="12" id="KW-1185">Reference proteome</keyword>
<evidence type="ECO:0000256" key="1">
    <source>
        <dbReference type="ARBA" id="ARBA00011738"/>
    </source>
</evidence>
<feature type="binding site" evidence="8">
    <location>
        <begin position="415"/>
        <end position="417"/>
    </location>
    <ligand>
        <name>GTP</name>
        <dbReference type="ChEBI" id="CHEBI:37565"/>
    </ligand>
</feature>
<keyword evidence="3 8" id="KW-0479">Metal-binding</keyword>
<evidence type="ECO:0000256" key="9">
    <source>
        <dbReference type="PROSITE-ProRule" id="PRU10134"/>
    </source>
</evidence>
<dbReference type="STRING" id="1715285.SOFFGTOCOR_0209"/>